<protein>
    <submittedName>
        <fullName evidence="3">Uncharacterized protein</fullName>
    </submittedName>
</protein>
<gene>
    <name evidence="3" type="ORF">E6O75_ATG06133</name>
</gene>
<comment type="caution">
    <text evidence="3">The sequence shown here is derived from an EMBL/GenBank/DDBJ whole genome shotgun (WGS) entry which is preliminary data.</text>
</comment>
<evidence type="ECO:0000256" key="1">
    <source>
        <dbReference type="SAM" id="MobiDB-lite"/>
    </source>
</evidence>
<proteinExistence type="predicted"/>
<keyword evidence="2" id="KW-0812">Transmembrane</keyword>
<evidence type="ECO:0000256" key="2">
    <source>
        <dbReference type="SAM" id="Phobius"/>
    </source>
</evidence>
<evidence type="ECO:0000313" key="4">
    <source>
        <dbReference type="Proteomes" id="UP000298493"/>
    </source>
</evidence>
<keyword evidence="2" id="KW-0472">Membrane</keyword>
<dbReference type="Proteomes" id="UP000298493">
    <property type="component" value="Unassembled WGS sequence"/>
</dbReference>
<feature type="region of interest" description="Disordered" evidence="1">
    <location>
        <begin position="11"/>
        <end position="64"/>
    </location>
</feature>
<accession>A0A4Z1NSG6</accession>
<evidence type="ECO:0000313" key="3">
    <source>
        <dbReference type="EMBL" id="TID19012.1"/>
    </source>
</evidence>
<dbReference type="EMBL" id="SNSC02000013">
    <property type="protein sequence ID" value="TID19012.1"/>
    <property type="molecule type" value="Genomic_DNA"/>
</dbReference>
<organism evidence="3 4">
    <name type="scientific">Venturia nashicola</name>
    <dbReference type="NCBI Taxonomy" id="86259"/>
    <lineage>
        <taxon>Eukaryota</taxon>
        <taxon>Fungi</taxon>
        <taxon>Dikarya</taxon>
        <taxon>Ascomycota</taxon>
        <taxon>Pezizomycotina</taxon>
        <taxon>Dothideomycetes</taxon>
        <taxon>Pleosporomycetidae</taxon>
        <taxon>Venturiales</taxon>
        <taxon>Venturiaceae</taxon>
        <taxon>Venturia</taxon>
    </lineage>
</organism>
<feature type="transmembrane region" description="Helical" evidence="2">
    <location>
        <begin position="160"/>
        <end position="184"/>
    </location>
</feature>
<feature type="compositionally biased region" description="Polar residues" evidence="1">
    <location>
        <begin position="17"/>
        <end position="26"/>
    </location>
</feature>
<keyword evidence="2" id="KW-1133">Transmembrane helix</keyword>
<feature type="compositionally biased region" description="Polar residues" evidence="1">
    <location>
        <begin position="40"/>
        <end position="57"/>
    </location>
</feature>
<sequence length="207" mass="21841">MVFFLGNRDLGNAPRFINSQGPNLQVSRLGPPAQPDHQRSSPQCGVSSARIQKQPTTVLGDPNCRPFPIASSEPRISESAIAVPSFTTPSPSPSPGPRRLEPPIYYEVPPPPDYQAPPPYSRSLVTETLVYEYRTSERHPEAGSYRYDVPGEQRAAQVGAVTLGVAAVVAFAAGGIAVVAAFLVGAGDDGGSEDADEEGGDGELHFG</sequence>
<keyword evidence="4" id="KW-1185">Reference proteome</keyword>
<dbReference type="AlphaFoldDB" id="A0A4Z1NSG6"/>
<reference evidence="3 4" key="1">
    <citation type="submission" date="2019-04" db="EMBL/GenBank/DDBJ databases">
        <title>High contiguity whole genome sequence and gene annotation resource for two Venturia nashicola isolates.</title>
        <authorList>
            <person name="Prokchorchik M."/>
            <person name="Won K."/>
            <person name="Lee Y."/>
            <person name="Choi E.D."/>
            <person name="Segonzac C."/>
            <person name="Sohn K.H."/>
        </authorList>
    </citation>
    <scope>NUCLEOTIDE SEQUENCE [LARGE SCALE GENOMIC DNA]</scope>
    <source>
        <strain evidence="3 4">PRI2</strain>
    </source>
</reference>
<name>A0A4Z1NSG6_9PEZI</name>